<dbReference type="InterPro" id="IPR003593">
    <property type="entry name" value="AAA+_ATPase"/>
</dbReference>
<evidence type="ECO:0000313" key="6">
    <source>
        <dbReference type="Proteomes" id="UP001238088"/>
    </source>
</evidence>
<dbReference type="InterPro" id="IPR050166">
    <property type="entry name" value="ABC_transporter_ATP-bind"/>
</dbReference>
<evidence type="ECO:0000256" key="2">
    <source>
        <dbReference type="ARBA" id="ARBA00022741"/>
    </source>
</evidence>
<dbReference type="Pfam" id="PF00005">
    <property type="entry name" value="ABC_tran"/>
    <property type="match status" value="1"/>
</dbReference>
<dbReference type="SMART" id="SM00382">
    <property type="entry name" value="AAA"/>
    <property type="match status" value="1"/>
</dbReference>
<keyword evidence="2" id="KW-0547">Nucleotide-binding</keyword>
<protein>
    <submittedName>
        <fullName evidence="5">ABC-type nitrate/sulfonate/bicarbonate transport system ATPase subunit</fullName>
    </submittedName>
</protein>
<dbReference type="InterPro" id="IPR027417">
    <property type="entry name" value="P-loop_NTPase"/>
</dbReference>
<organism evidence="5 6">
    <name type="scientific">Cytobacillus purgationiresistens</name>
    <dbReference type="NCBI Taxonomy" id="863449"/>
    <lineage>
        <taxon>Bacteria</taxon>
        <taxon>Bacillati</taxon>
        <taxon>Bacillota</taxon>
        <taxon>Bacilli</taxon>
        <taxon>Bacillales</taxon>
        <taxon>Bacillaceae</taxon>
        <taxon>Cytobacillus</taxon>
    </lineage>
</organism>
<dbReference type="PROSITE" id="PS50893">
    <property type="entry name" value="ABC_TRANSPORTER_2"/>
    <property type="match status" value="1"/>
</dbReference>
<keyword evidence="3" id="KW-0067">ATP-binding</keyword>
<dbReference type="Proteomes" id="UP001238088">
    <property type="component" value="Unassembled WGS sequence"/>
</dbReference>
<dbReference type="EMBL" id="JAUSUB010000010">
    <property type="protein sequence ID" value="MDQ0270828.1"/>
    <property type="molecule type" value="Genomic_DNA"/>
</dbReference>
<name>A0ABU0AKC2_9BACI</name>
<keyword evidence="6" id="KW-1185">Reference proteome</keyword>
<dbReference type="PANTHER" id="PTHR42788">
    <property type="entry name" value="TAURINE IMPORT ATP-BINDING PROTEIN-RELATED"/>
    <property type="match status" value="1"/>
</dbReference>
<dbReference type="InterPro" id="IPR017871">
    <property type="entry name" value="ABC_transporter-like_CS"/>
</dbReference>
<dbReference type="CDD" id="cd03293">
    <property type="entry name" value="ABC_NrtD_SsuB_transporters"/>
    <property type="match status" value="1"/>
</dbReference>
<feature type="domain" description="ABC transporter" evidence="4">
    <location>
        <begin position="4"/>
        <end position="228"/>
    </location>
</feature>
<dbReference type="InterPro" id="IPR003439">
    <property type="entry name" value="ABC_transporter-like_ATP-bd"/>
</dbReference>
<comment type="caution">
    <text evidence="5">The sequence shown here is derived from an EMBL/GenBank/DDBJ whole genome shotgun (WGS) entry which is preliminary data.</text>
</comment>
<dbReference type="SUPFAM" id="SSF52540">
    <property type="entry name" value="P-loop containing nucleoside triphosphate hydrolases"/>
    <property type="match status" value="1"/>
</dbReference>
<keyword evidence="1" id="KW-0813">Transport</keyword>
<evidence type="ECO:0000259" key="4">
    <source>
        <dbReference type="PROSITE" id="PS50893"/>
    </source>
</evidence>
<dbReference type="PROSITE" id="PS00211">
    <property type="entry name" value="ABC_TRANSPORTER_1"/>
    <property type="match status" value="1"/>
</dbReference>
<evidence type="ECO:0000256" key="1">
    <source>
        <dbReference type="ARBA" id="ARBA00022448"/>
    </source>
</evidence>
<reference evidence="5 6" key="1">
    <citation type="submission" date="2023-07" db="EMBL/GenBank/DDBJ databases">
        <title>Genomic Encyclopedia of Type Strains, Phase IV (KMG-IV): sequencing the most valuable type-strain genomes for metagenomic binning, comparative biology and taxonomic classification.</title>
        <authorList>
            <person name="Goeker M."/>
        </authorList>
    </citation>
    <scope>NUCLEOTIDE SEQUENCE [LARGE SCALE GENOMIC DNA]</scope>
    <source>
        <strain evidence="5 6">DSM 23494</strain>
    </source>
</reference>
<gene>
    <name evidence="5" type="ORF">J2S17_002713</name>
</gene>
<proteinExistence type="predicted"/>
<dbReference type="Gene3D" id="3.40.50.300">
    <property type="entry name" value="P-loop containing nucleotide triphosphate hydrolases"/>
    <property type="match status" value="1"/>
</dbReference>
<sequence>MKLLTLESIGKSFGVNQVLNDLQFTIDQGEFVSIIGPSGSGKSTIFNMIGGLLTPDEGSIVLNGKRINGKRGSISYMPQSSSLLPWRSILNNVVLGQELQGAVDKDKAIAMLKKAGLEQFVHAYPHELSGGMKQRAAFIRALLSPQPLILLDEPFSALDELTRADMQRWLLDIWEQHQPTILFVTHNIEEALFLSDKILILSEKPAAIKKSYDVPFQRPRNEDLFLEETFLQSKKEVYHYLKNVD</sequence>
<evidence type="ECO:0000256" key="3">
    <source>
        <dbReference type="ARBA" id="ARBA00022840"/>
    </source>
</evidence>
<evidence type="ECO:0000313" key="5">
    <source>
        <dbReference type="EMBL" id="MDQ0270828.1"/>
    </source>
</evidence>
<dbReference type="RefSeq" id="WP_307475558.1">
    <property type="nucleotide sequence ID" value="NZ_JAUSUB010000010.1"/>
</dbReference>
<accession>A0ABU0AKC2</accession>
<dbReference type="PANTHER" id="PTHR42788:SF2">
    <property type="entry name" value="ABC TRANSPORTER ATP-BINDING PROTEIN"/>
    <property type="match status" value="1"/>
</dbReference>